<proteinExistence type="predicted"/>
<dbReference type="OrthoDB" id="2290561at2"/>
<dbReference type="EMBL" id="JYDC01000011">
    <property type="protein sequence ID" value="KZL43169.1"/>
    <property type="molecule type" value="Genomic_DNA"/>
</dbReference>
<feature type="transmembrane region" description="Helical" evidence="1">
    <location>
        <begin position="6"/>
        <end position="26"/>
    </location>
</feature>
<dbReference type="PATRIC" id="fig|33960.6.peg.269"/>
<evidence type="ECO:0000256" key="1">
    <source>
        <dbReference type="SAM" id="Phobius"/>
    </source>
</evidence>
<gene>
    <name evidence="2" type="ORF">TY91_01070</name>
</gene>
<reference evidence="2 3" key="1">
    <citation type="submission" date="2015-02" db="EMBL/GenBank/DDBJ databases">
        <title>Draft genome sequence of Lactobacillus collinoides CUPV2371 isolated from a natural cider, the first genome sequence of a strain of this species.</title>
        <authorList>
            <person name="Puertas A.I."/>
            <person name="Spano G."/>
            <person name="Capozzi V."/>
            <person name="Lamontanara A."/>
            <person name="Orru L."/>
            <person name="Duenas M.T."/>
        </authorList>
    </citation>
    <scope>NUCLEOTIDE SEQUENCE [LARGE SCALE GENOMIC DNA]</scope>
    <source>
        <strain evidence="2 3">237</strain>
    </source>
</reference>
<keyword evidence="3" id="KW-1185">Reference proteome</keyword>
<name>A0A166HTN5_SECCO</name>
<evidence type="ECO:0000313" key="3">
    <source>
        <dbReference type="Proteomes" id="UP000076480"/>
    </source>
</evidence>
<comment type="caution">
    <text evidence="2">The sequence shown here is derived from an EMBL/GenBank/DDBJ whole genome shotgun (WGS) entry which is preliminary data.</text>
</comment>
<keyword evidence="1" id="KW-0472">Membrane</keyword>
<keyword evidence="1" id="KW-1133">Transmembrane helix</keyword>
<feature type="transmembrane region" description="Helical" evidence="1">
    <location>
        <begin position="61"/>
        <end position="86"/>
    </location>
</feature>
<dbReference type="AlphaFoldDB" id="A0A166HTN5"/>
<organism evidence="2 3">
    <name type="scientific">Secundilactobacillus collinoides</name>
    <name type="common">Lactobacillus collinoides</name>
    <dbReference type="NCBI Taxonomy" id="33960"/>
    <lineage>
        <taxon>Bacteria</taxon>
        <taxon>Bacillati</taxon>
        <taxon>Bacillota</taxon>
        <taxon>Bacilli</taxon>
        <taxon>Lactobacillales</taxon>
        <taxon>Lactobacillaceae</taxon>
        <taxon>Secundilactobacillus</taxon>
    </lineage>
</organism>
<evidence type="ECO:0000313" key="2">
    <source>
        <dbReference type="EMBL" id="KZL43169.1"/>
    </source>
</evidence>
<feature type="transmembrane region" description="Helical" evidence="1">
    <location>
        <begin position="98"/>
        <end position="115"/>
    </location>
</feature>
<accession>A0A166HTN5</accession>
<sequence>MGISINVTFLLASLIVFWIITAIGIAKKHLEDDRFFIRQSLFPMQYWLQLLFERISGNRRIVVRIFQIMSLFITYFCGLLMLMIFSVFDGNLLKHPEAFLLFEYLLVSSIAYWFQPKAGKVYKTK</sequence>
<dbReference type="Proteomes" id="UP000076480">
    <property type="component" value="Unassembled WGS sequence"/>
</dbReference>
<keyword evidence="1" id="KW-0812">Transmembrane</keyword>
<dbReference type="RefSeq" id="WP_063285120.1">
    <property type="nucleotide sequence ID" value="NZ_JYDC01000011.1"/>
</dbReference>
<protein>
    <submittedName>
        <fullName evidence="2">Uncharacterized protein</fullName>
    </submittedName>
</protein>